<protein>
    <submittedName>
        <fullName evidence="2">CIC11C00000002126</fullName>
    </submittedName>
</protein>
<proteinExistence type="predicted"/>
<evidence type="ECO:0000313" key="2">
    <source>
        <dbReference type="EMBL" id="SGZ49800.1"/>
    </source>
</evidence>
<dbReference type="Proteomes" id="UP000182334">
    <property type="component" value="Chromosome II"/>
</dbReference>
<dbReference type="AlphaFoldDB" id="A0A1L0D1F9"/>
<sequence>MAERLQTNRHTTRGNSAIISDYKYVKQEFTLRFTAQERIRYESQLKVLSQIMTSSEIMQHLAELPESDLSLKLKVINPNDVPVQELTQGIQQCLDRLMVNVREELFQAKSLTEQSTERAKEYLDSQDDINVIQTRMANEVQLLSSVEKDLKALTSTASRYVALAAAKQHRIIAGMVFFPNIKINEEAQRLLCDLFDDDLPELSPTKETALALVHLGQSKVPPKHVSKNIWLENQEFLVPSIYSFFSSSCDKSKKLFEKATSEGYTGPDPGSHLTYLKQQHDAHLKHAAAYPLRQPAYDIVGMQCTIQYAQQFCPVCLETDHTLSGCTDPRKGCKICLATTHSSYRCWRRCACRYARHLKGSPACPLSRTKEVPPPPPTDSTDDFTLVTKRGQKRHHVTMEQANRKMDNPSSTMRPPNPFGALNHFSEEDVTEESSMDSVPKDSSLEIADSVDPPTQSPFAEPVPTLVDLREAVQETTESTIHSSTTTDAAYNEPQIESATGAEFGSQPLPVDHTADWTGQQDVLMESSVSLNLLSLLTLPPLNKRLLPLTFYQPQLPWRSPYLSHRSLVRECTTSLLS</sequence>
<feature type="region of interest" description="Disordered" evidence="1">
    <location>
        <begin position="428"/>
        <end position="461"/>
    </location>
</feature>
<dbReference type="EMBL" id="LT635757">
    <property type="protein sequence ID" value="SGZ49800.1"/>
    <property type="molecule type" value="Genomic_DNA"/>
</dbReference>
<gene>
    <name evidence="2" type="ORF">SAMEA4029010_CIC11G00000002126</name>
</gene>
<accession>A0A1L0D1F9</accession>
<name>A0A1L0D1F9_9ASCO</name>
<evidence type="ECO:0000256" key="1">
    <source>
        <dbReference type="SAM" id="MobiDB-lite"/>
    </source>
</evidence>
<organism evidence="2 3">
    <name type="scientific">Sungouiella intermedia</name>
    <dbReference type="NCBI Taxonomy" id="45354"/>
    <lineage>
        <taxon>Eukaryota</taxon>
        <taxon>Fungi</taxon>
        <taxon>Dikarya</taxon>
        <taxon>Ascomycota</taxon>
        <taxon>Saccharomycotina</taxon>
        <taxon>Pichiomycetes</taxon>
        <taxon>Metschnikowiaceae</taxon>
        <taxon>Sungouiella</taxon>
    </lineage>
</organism>
<reference evidence="2 3" key="1">
    <citation type="submission" date="2016-10" db="EMBL/GenBank/DDBJ databases">
        <authorList>
            <person name="de Groot N.N."/>
        </authorList>
    </citation>
    <scope>NUCLEOTIDE SEQUENCE [LARGE SCALE GENOMIC DNA]</scope>
    <source>
        <strain evidence="2 3">CBS 141442</strain>
    </source>
</reference>
<evidence type="ECO:0000313" key="3">
    <source>
        <dbReference type="Proteomes" id="UP000182334"/>
    </source>
</evidence>
<keyword evidence="3" id="KW-1185">Reference proteome</keyword>